<keyword evidence="1" id="KW-1185">Reference proteome</keyword>
<organism evidence="1 2">
    <name type="scientific">Romanomermis culicivorax</name>
    <name type="common">Nematode worm</name>
    <dbReference type="NCBI Taxonomy" id="13658"/>
    <lineage>
        <taxon>Eukaryota</taxon>
        <taxon>Metazoa</taxon>
        <taxon>Ecdysozoa</taxon>
        <taxon>Nematoda</taxon>
        <taxon>Enoplea</taxon>
        <taxon>Dorylaimia</taxon>
        <taxon>Mermithida</taxon>
        <taxon>Mermithoidea</taxon>
        <taxon>Mermithidae</taxon>
        <taxon>Romanomermis</taxon>
    </lineage>
</organism>
<reference evidence="2" key="1">
    <citation type="submission" date="2022-11" db="UniProtKB">
        <authorList>
            <consortium name="WormBaseParasite"/>
        </authorList>
    </citation>
    <scope>IDENTIFICATION</scope>
</reference>
<sequence>MVNAAMAEIHDYYRQQFQMQGGCLADAVEASKAKTKAKMKVILEVNKAREDTIEEGLKEAIDAAGSSKK</sequence>
<accession>A0A915IPU9</accession>
<protein>
    <submittedName>
        <fullName evidence="2">Uncharacterized protein</fullName>
    </submittedName>
</protein>
<evidence type="ECO:0000313" key="2">
    <source>
        <dbReference type="WBParaSite" id="nRc.2.0.1.t15900-RA"/>
    </source>
</evidence>
<proteinExistence type="predicted"/>
<dbReference type="WBParaSite" id="nRc.2.0.1.t15900-RA">
    <property type="protein sequence ID" value="nRc.2.0.1.t15900-RA"/>
    <property type="gene ID" value="nRc.2.0.1.g15900"/>
</dbReference>
<dbReference type="AlphaFoldDB" id="A0A915IPU9"/>
<evidence type="ECO:0000313" key="1">
    <source>
        <dbReference type="Proteomes" id="UP000887565"/>
    </source>
</evidence>
<name>A0A915IPU9_ROMCU</name>
<dbReference type="Proteomes" id="UP000887565">
    <property type="component" value="Unplaced"/>
</dbReference>